<feature type="region of interest" description="Disordered" evidence="1">
    <location>
        <begin position="54"/>
        <end position="73"/>
    </location>
</feature>
<organism evidence="2 3">
    <name type="scientific">Streptomyces viridochromogenes</name>
    <dbReference type="NCBI Taxonomy" id="1938"/>
    <lineage>
        <taxon>Bacteria</taxon>
        <taxon>Bacillati</taxon>
        <taxon>Actinomycetota</taxon>
        <taxon>Actinomycetes</taxon>
        <taxon>Kitasatosporales</taxon>
        <taxon>Streptomycetaceae</taxon>
        <taxon>Streptomyces</taxon>
    </lineage>
</organism>
<dbReference type="PATRIC" id="fig|1938.6.peg.3851"/>
<protein>
    <submittedName>
        <fullName evidence="2">Uncharacterized protein</fullName>
    </submittedName>
</protein>
<name>A0A0L8KHJ1_STRVR</name>
<dbReference type="EMBL" id="LGUP01000163">
    <property type="protein sequence ID" value="KOG25355.1"/>
    <property type="molecule type" value="Genomic_DNA"/>
</dbReference>
<evidence type="ECO:0000313" key="2">
    <source>
        <dbReference type="EMBL" id="KOG25355.1"/>
    </source>
</evidence>
<dbReference type="AlphaFoldDB" id="A0A0L8KHJ1"/>
<accession>A0A0L8KHJ1</accession>
<evidence type="ECO:0000256" key="1">
    <source>
        <dbReference type="SAM" id="MobiDB-lite"/>
    </source>
</evidence>
<feature type="compositionally biased region" description="Gly residues" evidence="1">
    <location>
        <begin position="58"/>
        <end position="67"/>
    </location>
</feature>
<evidence type="ECO:0000313" key="3">
    <source>
        <dbReference type="Proteomes" id="UP000037023"/>
    </source>
</evidence>
<proteinExistence type="predicted"/>
<gene>
    <name evidence="2" type="ORF">ADK34_17830</name>
</gene>
<dbReference type="Proteomes" id="UP000037023">
    <property type="component" value="Unassembled WGS sequence"/>
</dbReference>
<sequence>MAYLEGELGQDTDEVELLMAELDSLEASFARLEPDDTARRRVLARLHSLTARWQHGAGADGPGGPEGTAGEIDLDSATDDEMFQLIDSEFGLEEGHTA</sequence>
<comment type="caution">
    <text evidence="2">The sequence shown here is derived from an EMBL/GenBank/DDBJ whole genome shotgun (WGS) entry which is preliminary data.</text>
</comment>
<reference evidence="2 3" key="1">
    <citation type="submission" date="2015-06" db="EMBL/GenBank/DDBJ databases">
        <authorList>
            <person name="Hoefler B.C."/>
            <person name="Straight P.D."/>
        </authorList>
    </citation>
    <scope>NUCLEOTIDE SEQUENCE [LARGE SCALE GENOMIC DNA]</scope>
    <source>
        <strain evidence="2 3">NRRL 3427</strain>
    </source>
</reference>